<feature type="transmembrane region" description="Helical" evidence="2">
    <location>
        <begin position="15"/>
        <end position="37"/>
    </location>
</feature>
<protein>
    <submittedName>
        <fullName evidence="4">Putative domain XH</fullName>
    </submittedName>
</protein>
<keyword evidence="2" id="KW-1133">Transmembrane helix</keyword>
<evidence type="ECO:0000256" key="2">
    <source>
        <dbReference type="SAM" id="Phobius"/>
    </source>
</evidence>
<dbReference type="Pfam" id="PF03469">
    <property type="entry name" value="XH"/>
    <property type="match status" value="1"/>
</dbReference>
<comment type="caution">
    <text evidence="4">The sequence shown here is derived from an EMBL/GenBank/DDBJ whole genome shotgun (WGS) entry which is preliminary data.</text>
</comment>
<feature type="region of interest" description="Disordered" evidence="1">
    <location>
        <begin position="92"/>
        <end position="115"/>
    </location>
</feature>
<dbReference type="EMBL" id="AZIL01001300">
    <property type="protein sequence ID" value="EWM24364.1"/>
    <property type="molecule type" value="Genomic_DNA"/>
</dbReference>
<reference evidence="4 5" key="1">
    <citation type="journal article" date="2014" name="Mol. Plant">
        <title>Chromosome Scale Genome Assembly and Transcriptome Profiling of Nannochloropsis gaditana in Nitrogen Depletion.</title>
        <authorList>
            <person name="Corteggiani Carpinelli E."/>
            <person name="Telatin A."/>
            <person name="Vitulo N."/>
            <person name="Forcato C."/>
            <person name="D'Angelo M."/>
            <person name="Schiavon R."/>
            <person name="Vezzi A."/>
            <person name="Giacometti G.M."/>
            <person name="Morosinotto T."/>
            <person name="Valle G."/>
        </authorList>
    </citation>
    <scope>NUCLEOTIDE SEQUENCE [LARGE SCALE GENOMIC DNA]</scope>
    <source>
        <strain evidence="4 5">B-31</strain>
    </source>
</reference>
<organism evidence="4 5">
    <name type="scientific">Nannochloropsis gaditana</name>
    <dbReference type="NCBI Taxonomy" id="72520"/>
    <lineage>
        <taxon>Eukaryota</taxon>
        <taxon>Sar</taxon>
        <taxon>Stramenopiles</taxon>
        <taxon>Ochrophyta</taxon>
        <taxon>Eustigmatophyceae</taxon>
        <taxon>Eustigmatales</taxon>
        <taxon>Monodopsidaceae</taxon>
        <taxon>Nannochloropsis</taxon>
    </lineage>
</organism>
<gene>
    <name evidence="4" type="ORF">Naga_100246g9</name>
</gene>
<feature type="domain" description="Factor of DNA methylation 1-5/IDN2" evidence="3">
    <location>
        <begin position="142"/>
        <end position="228"/>
    </location>
</feature>
<evidence type="ECO:0000313" key="4">
    <source>
        <dbReference type="EMBL" id="EWM24364.1"/>
    </source>
</evidence>
<name>W7TVM4_9STRA</name>
<dbReference type="AlphaFoldDB" id="W7TVM4"/>
<dbReference type="InterPro" id="IPR005379">
    <property type="entry name" value="FDM1-5/IDN2_XH"/>
</dbReference>
<dbReference type="OrthoDB" id="10545291at2759"/>
<accession>W7TVM4</accession>
<sequence>MPSCVTPSPLFDSYILVLFSCGTLIPSVFTPVGPFGWKFKLNEAKHILVEAGTAELSDIIPVHVFCEATYEEVEKALIKDVRLPQLISSPKGGKNVDNNTSSITTTDAVTTRSRKRAASRKKGKQICRSALVYRALDAVDSLVRDATFDPFHRQHGRIIGTNHSHKLLLSLCEEWGPAMADLVVLKKEEIEKFCPSGHYPTPVLWKEGKEVTIGAVVRRMVEVLRETRNTKDRDKVRKREREQE</sequence>
<evidence type="ECO:0000259" key="3">
    <source>
        <dbReference type="Pfam" id="PF03469"/>
    </source>
</evidence>
<proteinExistence type="predicted"/>
<feature type="compositionally biased region" description="Low complexity" evidence="1">
    <location>
        <begin position="100"/>
        <end position="111"/>
    </location>
</feature>
<dbReference type="Proteomes" id="UP000019335">
    <property type="component" value="Chromosome 14"/>
</dbReference>
<keyword evidence="5" id="KW-1185">Reference proteome</keyword>
<evidence type="ECO:0000313" key="5">
    <source>
        <dbReference type="Proteomes" id="UP000019335"/>
    </source>
</evidence>
<keyword evidence="2" id="KW-0472">Membrane</keyword>
<keyword evidence="2" id="KW-0812">Transmembrane</keyword>
<evidence type="ECO:0000256" key="1">
    <source>
        <dbReference type="SAM" id="MobiDB-lite"/>
    </source>
</evidence>